<reference evidence="16 17" key="1">
    <citation type="submission" date="2022-01" db="EMBL/GenBank/DDBJ databases">
        <title>Dethiosulfovibrio faecalis sp. nov., a novel proteolytic, non-sulfur-reducing bacterium isolated from a marine aquaculture solid waste bioreactor.</title>
        <authorList>
            <person name="Grabowski S."/>
            <person name="Apolinario E."/>
            <person name="Schneider N."/>
            <person name="Marshall C.W."/>
            <person name="Sowers K.R."/>
        </authorList>
    </citation>
    <scope>NUCLEOTIDE SEQUENCE [LARGE SCALE GENOMIC DNA]</scope>
    <source>
        <strain evidence="16 17">DSM 12537</strain>
    </source>
</reference>
<dbReference type="EC" id="1.17.1.8" evidence="10 13"/>
<dbReference type="PANTHER" id="PTHR20836">
    <property type="entry name" value="DIHYDRODIPICOLINATE REDUCTASE"/>
    <property type="match status" value="1"/>
</dbReference>
<keyword evidence="7 13" id="KW-0520">NAD</keyword>
<evidence type="ECO:0000259" key="15">
    <source>
        <dbReference type="Pfam" id="PF05173"/>
    </source>
</evidence>
<dbReference type="SUPFAM" id="SSF51735">
    <property type="entry name" value="NAD(P)-binding Rossmann-fold domains"/>
    <property type="match status" value="1"/>
</dbReference>
<dbReference type="Proteomes" id="UP001200430">
    <property type="component" value="Unassembled WGS sequence"/>
</dbReference>
<evidence type="ECO:0000256" key="7">
    <source>
        <dbReference type="ARBA" id="ARBA00023027"/>
    </source>
</evidence>
<keyword evidence="6 13" id="KW-0560">Oxidoreductase</keyword>
<keyword evidence="8 13" id="KW-0457">Lysine biosynthesis</keyword>
<evidence type="ECO:0000256" key="5">
    <source>
        <dbReference type="ARBA" id="ARBA00022915"/>
    </source>
</evidence>
<evidence type="ECO:0000259" key="14">
    <source>
        <dbReference type="Pfam" id="PF01113"/>
    </source>
</evidence>
<accession>A0ABS9EN83</accession>
<keyword evidence="3 13" id="KW-0028">Amino-acid biosynthesis</keyword>
<feature type="active site" description="Proton donor/acceptor" evidence="13">
    <location>
        <position position="125"/>
    </location>
</feature>
<evidence type="ECO:0000256" key="4">
    <source>
        <dbReference type="ARBA" id="ARBA00022857"/>
    </source>
</evidence>
<evidence type="ECO:0000256" key="9">
    <source>
        <dbReference type="ARBA" id="ARBA00037922"/>
    </source>
</evidence>
<dbReference type="PANTHER" id="PTHR20836:SF0">
    <property type="entry name" value="4-HYDROXY-TETRAHYDRODIPICOLINATE REDUCTASE 1, CHLOROPLASTIC-RELATED"/>
    <property type="match status" value="1"/>
</dbReference>
<feature type="domain" description="Dihydrodipicolinate reductase N-terminal" evidence="14">
    <location>
        <begin position="28"/>
        <end position="96"/>
    </location>
</feature>
<comment type="catalytic activity">
    <reaction evidence="11 13">
        <text>(S)-2,3,4,5-tetrahydrodipicolinate + NADP(+) + H2O = (2S,4S)-4-hydroxy-2,3,4,5-tetrahydrodipicolinate + NADPH + H(+)</text>
        <dbReference type="Rhea" id="RHEA:35331"/>
        <dbReference type="ChEBI" id="CHEBI:15377"/>
        <dbReference type="ChEBI" id="CHEBI:15378"/>
        <dbReference type="ChEBI" id="CHEBI:16845"/>
        <dbReference type="ChEBI" id="CHEBI:57783"/>
        <dbReference type="ChEBI" id="CHEBI:58349"/>
        <dbReference type="ChEBI" id="CHEBI:67139"/>
        <dbReference type="EC" id="1.17.1.8"/>
    </reaction>
</comment>
<dbReference type="Pfam" id="PF01113">
    <property type="entry name" value="DapB_N"/>
    <property type="match status" value="1"/>
</dbReference>
<dbReference type="PIRSF" id="PIRSF000161">
    <property type="entry name" value="DHPR"/>
    <property type="match status" value="1"/>
</dbReference>
<dbReference type="InterPro" id="IPR036291">
    <property type="entry name" value="NAD(P)-bd_dom_sf"/>
</dbReference>
<feature type="domain" description="Dihydrodipicolinate reductase C-terminal" evidence="15">
    <location>
        <begin position="99"/>
        <end position="209"/>
    </location>
</feature>
<gene>
    <name evidence="13" type="primary">dapB</name>
    <name evidence="16" type="ORF">L2W38_07430</name>
</gene>
<dbReference type="RefSeq" id="WP_236099366.1">
    <property type="nucleotide sequence ID" value="NZ_JAKGUD010000006.1"/>
</dbReference>
<evidence type="ECO:0000256" key="6">
    <source>
        <dbReference type="ARBA" id="ARBA00023002"/>
    </source>
</evidence>
<evidence type="ECO:0000313" key="16">
    <source>
        <dbReference type="EMBL" id="MCF4142645.1"/>
    </source>
</evidence>
<dbReference type="CDD" id="cd02274">
    <property type="entry name" value="DHDPR_N"/>
    <property type="match status" value="1"/>
</dbReference>
<keyword evidence="2 13" id="KW-0963">Cytoplasm</keyword>
<evidence type="ECO:0000256" key="2">
    <source>
        <dbReference type="ARBA" id="ARBA00022490"/>
    </source>
</evidence>
<sequence>MKYGITGASGRMGRELLEVFGPDDCVATVSLEDEAVLDRPEVMVDFSRPEALERTLGICREYRSALVLGTTALEERHFDALAELARTVPVVQGYNFSMGIGLLKMVLRDYSTALDDWDVEICETHHVHKVDAPSGTAILLKDAVGRDCPTHSLRLGGVPGDHSVSFANEGEVLSFGHRALSRKVFAMGAYRAARFALDSEPGLYDFEEVVRCALKR</sequence>
<dbReference type="InterPro" id="IPR023940">
    <property type="entry name" value="DHDPR_bac"/>
</dbReference>
<dbReference type="InterPro" id="IPR022664">
    <property type="entry name" value="DapB_N_CS"/>
</dbReference>
<dbReference type="HAMAP" id="MF_00102">
    <property type="entry name" value="DapB"/>
    <property type="match status" value="1"/>
</dbReference>
<proteinExistence type="inferred from homology"/>
<feature type="active site" description="Proton donor" evidence="13">
    <location>
        <position position="129"/>
    </location>
</feature>
<dbReference type="InterPro" id="IPR000846">
    <property type="entry name" value="DapB_N"/>
</dbReference>
<feature type="binding site" evidence="13">
    <location>
        <position position="39"/>
    </location>
    <ligand>
        <name>NADP(+)</name>
        <dbReference type="ChEBI" id="CHEBI:58349"/>
    </ligand>
</feature>
<evidence type="ECO:0000256" key="12">
    <source>
        <dbReference type="ARBA" id="ARBA00049396"/>
    </source>
</evidence>
<feature type="binding site" evidence="13">
    <location>
        <begin position="7"/>
        <end position="12"/>
    </location>
    <ligand>
        <name>NAD(+)</name>
        <dbReference type="ChEBI" id="CHEBI:57540"/>
    </ligand>
</feature>
<keyword evidence="5 13" id="KW-0220">Diaminopimelate biosynthesis</keyword>
<keyword evidence="4 13" id="KW-0521">NADP</keyword>
<comment type="subcellular location">
    <subcellularLocation>
        <location evidence="13">Cytoplasm</location>
    </subcellularLocation>
</comment>
<comment type="caution">
    <text evidence="13">Was originally thought to be a dihydrodipicolinate reductase (DHDPR), catalyzing the conversion of dihydrodipicolinate to tetrahydrodipicolinate. However, it was shown in E.coli that the substrate of the enzymatic reaction is not dihydrodipicolinate (DHDP) but in fact (2S,4S)-4-hydroxy-2,3,4,5-tetrahydrodipicolinic acid (HTPA), the product released by the DapA-catalyzed reaction.</text>
</comment>
<feature type="binding site" evidence="13">
    <location>
        <position position="126"/>
    </location>
    <ligand>
        <name>(S)-2,3,4,5-tetrahydrodipicolinate</name>
        <dbReference type="ChEBI" id="CHEBI:16845"/>
    </ligand>
</feature>
<comment type="catalytic activity">
    <reaction evidence="12 13">
        <text>(S)-2,3,4,5-tetrahydrodipicolinate + NAD(+) + H2O = (2S,4S)-4-hydroxy-2,3,4,5-tetrahydrodipicolinate + NADH + H(+)</text>
        <dbReference type="Rhea" id="RHEA:35323"/>
        <dbReference type="ChEBI" id="CHEBI:15377"/>
        <dbReference type="ChEBI" id="CHEBI:15378"/>
        <dbReference type="ChEBI" id="CHEBI:16845"/>
        <dbReference type="ChEBI" id="CHEBI:57540"/>
        <dbReference type="ChEBI" id="CHEBI:57945"/>
        <dbReference type="ChEBI" id="CHEBI:67139"/>
        <dbReference type="EC" id="1.17.1.8"/>
    </reaction>
</comment>
<comment type="caution">
    <text evidence="16">The sequence shown here is derived from an EMBL/GenBank/DDBJ whole genome shotgun (WGS) entry which is preliminary data.</text>
</comment>
<feature type="binding site" evidence="13">
    <location>
        <begin position="69"/>
        <end position="71"/>
    </location>
    <ligand>
        <name>NAD(+)</name>
        <dbReference type="ChEBI" id="CHEBI:57540"/>
    </ligand>
</feature>
<protein>
    <recommendedName>
        <fullName evidence="10 13">4-hydroxy-tetrahydrodipicolinate reductase</fullName>
        <shortName evidence="13">HTPA reductase</shortName>
        <ecNumber evidence="10 13">1.17.1.8</ecNumber>
    </recommendedName>
</protein>
<dbReference type="InterPro" id="IPR022663">
    <property type="entry name" value="DapB_C"/>
</dbReference>
<dbReference type="EMBL" id="JAKGUD010000006">
    <property type="protein sequence ID" value="MCF4142645.1"/>
    <property type="molecule type" value="Genomic_DNA"/>
</dbReference>
<feature type="binding site" evidence="13">
    <location>
        <position position="38"/>
    </location>
    <ligand>
        <name>NAD(+)</name>
        <dbReference type="ChEBI" id="CHEBI:57540"/>
    </ligand>
</feature>
<evidence type="ECO:0000256" key="11">
    <source>
        <dbReference type="ARBA" id="ARBA00049080"/>
    </source>
</evidence>
<dbReference type="PROSITE" id="PS01298">
    <property type="entry name" value="DAPB"/>
    <property type="match status" value="1"/>
</dbReference>
<evidence type="ECO:0000256" key="13">
    <source>
        <dbReference type="HAMAP-Rule" id="MF_00102"/>
    </source>
</evidence>
<comment type="function">
    <text evidence="13">Catalyzes the conversion of 4-hydroxy-tetrahydrodipicolinate (HTPA) to tetrahydrodipicolinate.</text>
</comment>
<evidence type="ECO:0000313" key="17">
    <source>
        <dbReference type="Proteomes" id="UP001200430"/>
    </source>
</evidence>
<evidence type="ECO:0000256" key="3">
    <source>
        <dbReference type="ARBA" id="ARBA00022605"/>
    </source>
</evidence>
<comment type="pathway">
    <text evidence="9 13">Amino-acid biosynthesis; L-lysine biosynthesis via DAP pathway; (S)-tetrahydrodipicolinate from L-aspartate: step 4/4.</text>
</comment>
<comment type="subunit">
    <text evidence="13">Homotetramer.</text>
</comment>
<organism evidence="16 17">
    <name type="scientific">Dethiosulfovibrio marinus</name>
    <dbReference type="NCBI Taxonomy" id="133532"/>
    <lineage>
        <taxon>Bacteria</taxon>
        <taxon>Thermotogati</taxon>
        <taxon>Synergistota</taxon>
        <taxon>Synergistia</taxon>
        <taxon>Synergistales</taxon>
        <taxon>Dethiosulfovibrionaceae</taxon>
        <taxon>Dethiosulfovibrio</taxon>
    </lineage>
</organism>
<name>A0ABS9EN83_9BACT</name>
<dbReference type="Pfam" id="PF05173">
    <property type="entry name" value="DapB_C"/>
    <property type="match status" value="1"/>
</dbReference>
<evidence type="ECO:0000256" key="10">
    <source>
        <dbReference type="ARBA" id="ARBA00038983"/>
    </source>
</evidence>
<comment type="similarity">
    <text evidence="1 13">Belongs to the DapB family.</text>
</comment>
<feature type="binding site" evidence="13">
    <location>
        <begin position="135"/>
        <end position="136"/>
    </location>
    <ligand>
        <name>(S)-2,3,4,5-tetrahydrodipicolinate</name>
        <dbReference type="ChEBI" id="CHEBI:16845"/>
    </ligand>
</feature>
<dbReference type="SUPFAM" id="SSF55347">
    <property type="entry name" value="Glyceraldehyde-3-phosphate dehydrogenase-like, C-terminal domain"/>
    <property type="match status" value="1"/>
</dbReference>
<evidence type="ECO:0000256" key="8">
    <source>
        <dbReference type="ARBA" id="ARBA00023154"/>
    </source>
</evidence>
<dbReference type="Gene3D" id="3.40.50.720">
    <property type="entry name" value="NAD(P)-binding Rossmann-like Domain"/>
    <property type="match status" value="2"/>
</dbReference>
<feature type="binding site" evidence="13">
    <location>
        <begin position="93"/>
        <end position="96"/>
    </location>
    <ligand>
        <name>NAD(+)</name>
        <dbReference type="ChEBI" id="CHEBI:57540"/>
    </ligand>
</feature>
<keyword evidence="17" id="KW-1185">Reference proteome</keyword>
<evidence type="ECO:0000256" key="1">
    <source>
        <dbReference type="ARBA" id="ARBA00006642"/>
    </source>
</evidence>